<feature type="domain" description="DUF222" evidence="2">
    <location>
        <begin position="29"/>
        <end position="335"/>
    </location>
</feature>
<keyword evidence="4" id="KW-1185">Reference proteome</keyword>
<dbReference type="OrthoDB" id="5177627at2"/>
<organism evidence="3 4">
    <name type="scientific">Motilibacter rhizosphaerae</name>
    <dbReference type="NCBI Taxonomy" id="598652"/>
    <lineage>
        <taxon>Bacteria</taxon>
        <taxon>Bacillati</taxon>
        <taxon>Actinomycetota</taxon>
        <taxon>Actinomycetes</taxon>
        <taxon>Motilibacterales</taxon>
        <taxon>Motilibacteraceae</taxon>
        <taxon>Motilibacter</taxon>
    </lineage>
</organism>
<proteinExistence type="predicted"/>
<dbReference type="InterPro" id="IPR003615">
    <property type="entry name" value="HNH_nuc"/>
</dbReference>
<dbReference type="Proteomes" id="UP000293638">
    <property type="component" value="Unassembled WGS sequence"/>
</dbReference>
<dbReference type="CDD" id="cd00085">
    <property type="entry name" value="HNHc"/>
    <property type="match status" value="1"/>
</dbReference>
<sequence length="423" mass="45783">MSSNSSPSRDPRSGTARGIALLEKHAAIARLQAEFLTELAEFDTAGEFVADNQVTAQAWLRHHARMDALDARRAVTAARALRDLPQTAAALAAGTVSARHVDEMATGHKRLGAHVMLEAEDTLVPLAKAAAPADVRTAVSRLEAAVEADESREERAQRIHEGRYLLLSEGLDGTVIITGRLDRAHGMLVQKAIRAGSRPNPEPGQTVDPRTAAQRQADALIEIVQTHLGSQPGVTSLRLDTTLVVDLPTLRDELDPGDGHTGISAILGTAFTAEELRYLTCTADVSVLLTATLSPHADKPAQDPEIRVAPGVPLALGRETRLATRAQLKALWVRDGGCIAPGCRNRRVQAHHVIHWSDGGLTDITTMCLLCSRHHHLLHQGGWQLEPDPDRAGRFRWRPPDGRDPVPATHATDRSPGTTRRLW</sequence>
<dbReference type="InterPro" id="IPR003870">
    <property type="entry name" value="DUF222"/>
</dbReference>
<evidence type="ECO:0000259" key="2">
    <source>
        <dbReference type="Pfam" id="PF02720"/>
    </source>
</evidence>
<dbReference type="RefSeq" id="WP_130493406.1">
    <property type="nucleotide sequence ID" value="NZ_SGXD01000003.1"/>
</dbReference>
<reference evidence="3 4" key="1">
    <citation type="submission" date="2019-02" db="EMBL/GenBank/DDBJ databases">
        <title>Genomic Encyclopedia of Type Strains, Phase IV (KMG-IV): sequencing the most valuable type-strain genomes for metagenomic binning, comparative biology and taxonomic classification.</title>
        <authorList>
            <person name="Goeker M."/>
        </authorList>
    </citation>
    <scope>NUCLEOTIDE SEQUENCE [LARGE SCALE GENOMIC DNA]</scope>
    <source>
        <strain evidence="3 4">DSM 45622</strain>
    </source>
</reference>
<feature type="region of interest" description="Disordered" evidence="1">
    <location>
        <begin position="382"/>
        <end position="423"/>
    </location>
</feature>
<evidence type="ECO:0000313" key="3">
    <source>
        <dbReference type="EMBL" id="RZS87266.1"/>
    </source>
</evidence>
<protein>
    <submittedName>
        <fullName evidence="3">Uncharacterized protein DUF222</fullName>
    </submittedName>
</protein>
<feature type="compositionally biased region" description="Basic and acidic residues" evidence="1">
    <location>
        <begin position="388"/>
        <end position="404"/>
    </location>
</feature>
<dbReference type="Pfam" id="PF02720">
    <property type="entry name" value="DUF222"/>
    <property type="match status" value="1"/>
</dbReference>
<gene>
    <name evidence="3" type="ORF">EV189_2691</name>
</gene>
<dbReference type="AlphaFoldDB" id="A0A4Q7NQI2"/>
<dbReference type="EMBL" id="SGXD01000003">
    <property type="protein sequence ID" value="RZS87266.1"/>
    <property type="molecule type" value="Genomic_DNA"/>
</dbReference>
<accession>A0A4Q7NQI2</accession>
<comment type="caution">
    <text evidence="3">The sequence shown here is derived from an EMBL/GenBank/DDBJ whole genome shotgun (WGS) entry which is preliminary data.</text>
</comment>
<evidence type="ECO:0000256" key="1">
    <source>
        <dbReference type="SAM" id="MobiDB-lite"/>
    </source>
</evidence>
<name>A0A4Q7NQI2_9ACTN</name>
<evidence type="ECO:0000313" key="4">
    <source>
        <dbReference type="Proteomes" id="UP000293638"/>
    </source>
</evidence>